<dbReference type="SUPFAM" id="SSF74853">
    <property type="entry name" value="Lamin A/C globular tail domain"/>
    <property type="match status" value="1"/>
</dbReference>
<dbReference type="Gene3D" id="2.60.40.10">
    <property type="entry name" value="Immunoglobulins"/>
    <property type="match status" value="1"/>
</dbReference>
<dbReference type="STRING" id="1801780.A2917_00100"/>
<gene>
    <name evidence="5" type="ORF">A2917_00100</name>
</gene>
<evidence type="ECO:0000259" key="4">
    <source>
        <dbReference type="PROSITE" id="PS51841"/>
    </source>
</evidence>
<keyword evidence="2" id="KW-1133">Transmembrane helix</keyword>
<accession>A0A1F6XNP0</accession>
<dbReference type="Pfam" id="PF18911">
    <property type="entry name" value="PKD_4"/>
    <property type="match status" value="1"/>
</dbReference>
<evidence type="ECO:0000313" key="6">
    <source>
        <dbReference type="Proteomes" id="UP000178104"/>
    </source>
</evidence>
<dbReference type="PROSITE" id="PS50093">
    <property type="entry name" value="PKD"/>
    <property type="match status" value="1"/>
</dbReference>
<evidence type="ECO:0008006" key="7">
    <source>
        <dbReference type="Google" id="ProtNLM"/>
    </source>
</evidence>
<dbReference type="InterPro" id="IPR013783">
    <property type="entry name" value="Ig-like_fold"/>
</dbReference>
<protein>
    <recommendedName>
        <fullName evidence="7">PKD domain-containing protein</fullName>
    </recommendedName>
</protein>
<feature type="domain" description="LTD" evidence="4">
    <location>
        <begin position="18"/>
        <end position="167"/>
    </location>
</feature>
<dbReference type="SUPFAM" id="SSF49299">
    <property type="entry name" value="PKD domain"/>
    <property type="match status" value="1"/>
</dbReference>
<dbReference type="Pfam" id="PF00932">
    <property type="entry name" value="LTD"/>
    <property type="match status" value="1"/>
</dbReference>
<dbReference type="InterPro" id="IPR036415">
    <property type="entry name" value="Lamin_tail_dom_sf"/>
</dbReference>
<dbReference type="AlphaFoldDB" id="A0A1F6XNP0"/>
<evidence type="ECO:0000256" key="1">
    <source>
        <dbReference type="SAM" id="MobiDB-lite"/>
    </source>
</evidence>
<organism evidence="5 6">
    <name type="scientific">Candidatus Nomurabacteria bacterium RIFCSPLOWO2_01_FULL_42_17</name>
    <dbReference type="NCBI Taxonomy" id="1801780"/>
    <lineage>
        <taxon>Bacteria</taxon>
        <taxon>Candidatus Nomuraibacteriota</taxon>
    </lineage>
</organism>
<comment type="caution">
    <text evidence="5">The sequence shown here is derived from an EMBL/GenBank/DDBJ whole genome shotgun (WGS) entry which is preliminary data.</text>
</comment>
<keyword evidence="2" id="KW-0472">Membrane</keyword>
<evidence type="ECO:0000313" key="5">
    <source>
        <dbReference type="EMBL" id="OGI95712.1"/>
    </source>
</evidence>
<name>A0A1F6XNP0_9BACT</name>
<dbReference type="Proteomes" id="UP000178104">
    <property type="component" value="Unassembled WGS sequence"/>
</dbReference>
<reference evidence="5 6" key="1">
    <citation type="journal article" date="2016" name="Nat. Commun.">
        <title>Thousands of microbial genomes shed light on interconnected biogeochemical processes in an aquifer system.</title>
        <authorList>
            <person name="Anantharaman K."/>
            <person name="Brown C.T."/>
            <person name="Hug L.A."/>
            <person name="Sharon I."/>
            <person name="Castelle C.J."/>
            <person name="Probst A.J."/>
            <person name="Thomas B.C."/>
            <person name="Singh A."/>
            <person name="Wilkins M.J."/>
            <person name="Karaoz U."/>
            <person name="Brodie E.L."/>
            <person name="Williams K.H."/>
            <person name="Hubbard S.S."/>
            <person name="Banfield J.F."/>
        </authorList>
    </citation>
    <scope>NUCLEOTIDE SEQUENCE [LARGE SCALE GENOMIC DNA]</scope>
</reference>
<evidence type="ECO:0000256" key="2">
    <source>
        <dbReference type="SAM" id="Phobius"/>
    </source>
</evidence>
<dbReference type="InterPro" id="IPR001322">
    <property type="entry name" value="Lamin_tail_dom"/>
</dbReference>
<dbReference type="EMBL" id="MFVE01000002">
    <property type="protein sequence ID" value="OGI95712.1"/>
    <property type="molecule type" value="Genomic_DNA"/>
</dbReference>
<sequence>MPKKIILQKIILVASFIFFTGFQMAQAGLVINEIMYDLDGADIDWVEVYNSGEADADLTALKLLISNSTSNHGIVKDSGSEVLHAGDYGVIVVTSQISSFLSRWSNVTNIFTSSFSLPNETAQVEINAGDKNVPIDSVTYNSSQGAVGDGQSLQLIDGSWIASTPTPGSVNVFIANNTDDATDDDDTANGDDNNADGSDGDTDDTSDDNETTNTGTNSARSSTSKSASSKKAPEPAFKAKILANTLAFTGQPHGVQVNISSSSNENVDLGRAFWNFGDGSSLEQKDNFEKLYHTYDYPGDYVVFLEYYQSKFSQTPEATSKIVIKVVPTTVVISKVGDVKDFFVELTNQASFDMDVSNWIINANGKIFILPKNSVIISKKPMTISGKTTGFSYGDQSNLKLFSATGELVFDYSASRSARSGAIARVSTGASSRAVASPEISLPMSEEGISASDLEVLVVESGATKDNSGGSYLPMISSLIFIGASASAVYFLRQKRTLSKPGDDFKILDE</sequence>
<dbReference type="PROSITE" id="PS51841">
    <property type="entry name" value="LTD"/>
    <property type="match status" value="1"/>
</dbReference>
<feature type="compositionally biased region" description="Low complexity" evidence="1">
    <location>
        <begin position="211"/>
        <end position="233"/>
    </location>
</feature>
<evidence type="ECO:0000259" key="3">
    <source>
        <dbReference type="PROSITE" id="PS50093"/>
    </source>
</evidence>
<feature type="region of interest" description="Disordered" evidence="1">
    <location>
        <begin position="172"/>
        <end position="233"/>
    </location>
</feature>
<feature type="compositionally biased region" description="Acidic residues" evidence="1">
    <location>
        <begin position="180"/>
        <end position="189"/>
    </location>
</feature>
<feature type="domain" description="PKD" evidence="3">
    <location>
        <begin position="274"/>
        <end position="305"/>
    </location>
</feature>
<proteinExistence type="predicted"/>
<keyword evidence="2" id="KW-0812">Transmembrane</keyword>
<feature type="transmembrane region" description="Helical" evidence="2">
    <location>
        <begin position="472"/>
        <end position="492"/>
    </location>
</feature>
<dbReference type="InterPro" id="IPR035986">
    <property type="entry name" value="PKD_dom_sf"/>
</dbReference>
<feature type="compositionally biased region" description="Acidic residues" evidence="1">
    <location>
        <begin position="198"/>
        <end position="210"/>
    </location>
</feature>
<dbReference type="InterPro" id="IPR000601">
    <property type="entry name" value="PKD_dom"/>
</dbReference>